<dbReference type="EMBL" id="FRAW01000007">
    <property type="protein sequence ID" value="SHK48532.1"/>
    <property type="molecule type" value="Genomic_DNA"/>
</dbReference>
<evidence type="ECO:0000313" key="3">
    <source>
        <dbReference type="Proteomes" id="UP000184275"/>
    </source>
</evidence>
<reference evidence="3" key="1">
    <citation type="submission" date="2016-11" db="EMBL/GenBank/DDBJ databases">
        <authorList>
            <person name="Varghese N."/>
            <person name="Submissions S."/>
        </authorList>
    </citation>
    <scope>NUCLEOTIDE SEQUENCE [LARGE SCALE GENOMIC DNA]</scope>
    <source>
        <strain evidence="3">UWOS</strain>
    </source>
</reference>
<dbReference type="AlphaFoldDB" id="A0A1M6SUY5"/>
<evidence type="ECO:0000313" key="2">
    <source>
        <dbReference type="EMBL" id="SHK48532.1"/>
    </source>
</evidence>
<organism evidence="2 3">
    <name type="scientific">Fibrobacter intestinalis</name>
    <dbReference type="NCBI Taxonomy" id="28122"/>
    <lineage>
        <taxon>Bacteria</taxon>
        <taxon>Pseudomonadati</taxon>
        <taxon>Fibrobacterota</taxon>
        <taxon>Fibrobacteria</taxon>
        <taxon>Fibrobacterales</taxon>
        <taxon>Fibrobacteraceae</taxon>
        <taxon>Fibrobacter</taxon>
    </lineage>
</organism>
<keyword evidence="3" id="KW-1185">Reference proteome</keyword>
<proteinExistence type="predicted"/>
<sequence>MSRTEKVHTHKSPGVRFSEASRRAKIKATRSANKSEMRKMNDPDDLVFVFENRRRNRPPKIGSAGYLDPALSEGDLLKKLLATRQAEINDKHPVNFSALNKDIINRAKQKKSDFKGARYQAMILLSEKELAECIHRFYASKGLKGRTANKN</sequence>
<feature type="region of interest" description="Disordered" evidence="1">
    <location>
        <begin position="1"/>
        <end position="38"/>
    </location>
</feature>
<evidence type="ECO:0000256" key="1">
    <source>
        <dbReference type="SAM" id="MobiDB-lite"/>
    </source>
</evidence>
<protein>
    <submittedName>
        <fullName evidence="2">Uncharacterized protein</fullName>
    </submittedName>
</protein>
<gene>
    <name evidence="2" type="ORF">SAMN05720469_10770</name>
</gene>
<dbReference type="Proteomes" id="UP000184275">
    <property type="component" value="Unassembled WGS sequence"/>
</dbReference>
<accession>A0A1M6SUY5</accession>
<name>A0A1M6SUY5_9BACT</name>